<name>A0ABW5YGX9_9SPHI</name>
<dbReference type="RefSeq" id="WP_377189501.1">
    <property type="nucleotide sequence ID" value="NZ_JBHUPD010000004.1"/>
</dbReference>
<dbReference type="PANTHER" id="PTHR35580">
    <property type="entry name" value="CELL SURFACE GLYCOPROTEIN (S-LAYER PROTEIN)-LIKE PROTEIN"/>
    <property type="match status" value="1"/>
</dbReference>
<dbReference type="Gene3D" id="2.60.40.10">
    <property type="entry name" value="Immunoglobulins"/>
    <property type="match status" value="1"/>
</dbReference>
<evidence type="ECO:0000313" key="1">
    <source>
        <dbReference type="EMBL" id="MFD2874571.1"/>
    </source>
</evidence>
<keyword evidence="2" id="KW-1185">Reference proteome</keyword>
<dbReference type="Proteomes" id="UP001597557">
    <property type="component" value="Unassembled WGS sequence"/>
</dbReference>
<dbReference type="InterPro" id="IPR052918">
    <property type="entry name" value="Motility_Chemotaxis_Reg"/>
</dbReference>
<dbReference type="EMBL" id="JBHUPD010000004">
    <property type="protein sequence ID" value="MFD2874571.1"/>
    <property type="molecule type" value="Genomic_DNA"/>
</dbReference>
<dbReference type="InterPro" id="IPR013783">
    <property type="entry name" value="Ig-like_fold"/>
</dbReference>
<sequence length="1327" mass="140150">MTSGLKNILLTVLCLLFVPVTVLCQTVPALVPQWFGDAGSASGNATPTAARVDAGNNVYVIGSFTGTVDFNPSPANTTALTAPSGSTYGFVAKYASDGTFAWAYAFAGPDVFPTGISIGTGGALSVTGKFSGTMDANTNGGNTLTSTGGYDAFVVRLNANGGYLWSDDIGGVTDDSGNSVANDDNGNTYVGLQFQQTATVGNTSYTAKGGTNHADGMLIKYSALGDVLFVIDLGYTGFDNTVSSLAVDKDGNIDVAGYLNGAVDFNPLGVLNRRSAQKSLFVVQYSPIGAFNWINTIGDNFTDNTQTFKVAVDKFGRVYVVGSYTSPAWYLANASLNPKGSRDVFIGQYSQTGGFTAFKNIGSAGATVLPADVAISPDGNNIYISGTFTGNVDFSTNNAFVTKSYHGKQDLFLGRYTTSNLNLSALATSGNNTCNNVSAAALAPTNDNGVIVAGTFCSTVDFGDKCPEPETAVADYDMFLAKYTQAASITNNIISNPANCGGTAGTLLGTQPAGGTGTYTYQWQRSTDGTNFTEIIAPGNAATSMDYTPPNETGTFYYLRKVFSGPCEFNLSNPLKVDPSSPTVKNNFINPPAPPESTVGCGAAGASNLTGSLPTGGGDKYSYQWQITTDTIGGNWTNMQASIVTFPTNQNLGAVSYLYTFYLRRLVFTPGCNVPSISPVMMFTAVPKLQNIDSLRATGPTTFCGSGDPGTLMSTRPPTGGSGVYTYQWLSTTSDNFQPIDSATNADYKPGVLTKTTFFKREVYAGPCYTGIIGLNSNQVSIFIKTPITITNNTIATSDGTLCLASADPALITGQQVSGGTGSFYYQWQQSTDNVHFSNLTANNPTGKDYDPPKISQTTYYRRVVTYVDDDHSNTCSTPNLSNVVVVKVSTVNVSNNTISQPQPDTSVICSIPATPKFMQGSDATGTGFTYQWQNSVDGIHFSDINGATGRDYQPKPISQTMSYRRAAVSTDPCLAPLYSDTLTINVSATASANYITAPADTAFCDQGDADFIKGSVVTGNGVTYQWQSSTDNVIYQDIMTGNPNYPDYNPPPGSTTVYYRRLVSTAVCNVPSASNAVAIRVYHTPAAIPPDSVTVCAGDRKTITVAGGNTYQWSPADGLSATNIASPSASPAKTTLYTVAVSDSGHCAVTTTFKVIVIPKPIVDAGPDIRMFKGDHAQLKAKVTGSNVTYSWSPTTGLDNPNSLNPVVSPTETTTYQLTAITDQGCSLVTDKVTVNVYEKVIIPNSFTPNSDGHNDMWEIVGLSTYTKSILTVFNRNGATIFRSVGYSKPWDGQVNGSALPFGTYYYVIDLQTGDKPLSGWVTIIK</sequence>
<organism evidence="1 2">
    <name type="scientific">Mucilaginibacter ximonensis</name>
    <dbReference type="NCBI Taxonomy" id="538021"/>
    <lineage>
        <taxon>Bacteria</taxon>
        <taxon>Pseudomonadati</taxon>
        <taxon>Bacteroidota</taxon>
        <taxon>Sphingobacteriia</taxon>
        <taxon>Sphingobacteriales</taxon>
        <taxon>Sphingobacteriaceae</taxon>
        <taxon>Mucilaginibacter</taxon>
    </lineage>
</organism>
<dbReference type="NCBIfam" id="TIGR04131">
    <property type="entry name" value="Bac_Flav_CTERM"/>
    <property type="match status" value="1"/>
</dbReference>
<accession>A0ABW5YGX9</accession>
<reference evidence="2" key="1">
    <citation type="journal article" date="2019" name="Int. J. Syst. Evol. Microbiol.">
        <title>The Global Catalogue of Microorganisms (GCM) 10K type strain sequencing project: providing services to taxonomists for standard genome sequencing and annotation.</title>
        <authorList>
            <consortium name="The Broad Institute Genomics Platform"/>
            <consortium name="The Broad Institute Genome Sequencing Center for Infectious Disease"/>
            <person name="Wu L."/>
            <person name="Ma J."/>
        </authorList>
    </citation>
    <scope>NUCLEOTIDE SEQUENCE [LARGE SCALE GENOMIC DNA]</scope>
    <source>
        <strain evidence="2">KCTC 22437</strain>
    </source>
</reference>
<dbReference type="Pfam" id="PF13585">
    <property type="entry name" value="CHU_C"/>
    <property type="match status" value="1"/>
</dbReference>
<evidence type="ECO:0000313" key="2">
    <source>
        <dbReference type="Proteomes" id="UP001597557"/>
    </source>
</evidence>
<dbReference type="InterPro" id="IPR026341">
    <property type="entry name" value="T9SS_type_B"/>
</dbReference>
<proteinExistence type="predicted"/>
<gene>
    <name evidence="1" type="ORF">ACFS5N_18955</name>
</gene>
<dbReference type="PANTHER" id="PTHR35580:SF1">
    <property type="entry name" value="PHYTASE-LIKE DOMAIN-CONTAINING PROTEIN"/>
    <property type="match status" value="1"/>
</dbReference>
<comment type="caution">
    <text evidence="1">The sequence shown here is derived from an EMBL/GenBank/DDBJ whole genome shotgun (WGS) entry which is preliminary data.</text>
</comment>
<protein>
    <submittedName>
        <fullName evidence="1">Gliding motility-associated C-terminal domain-containing protein</fullName>
    </submittedName>
</protein>